<comment type="caution">
    <text evidence="1">The sequence shown here is derived from an EMBL/GenBank/DDBJ whole genome shotgun (WGS) entry which is preliminary data.</text>
</comment>
<evidence type="ECO:0000313" key="1">
    <source>
        <dbReference type="EMBL" id="KAL3581229.1"/>
    </source>
</evidence>
<protein>
    <submittedName>
        <fullName evidence="1">Uncharacterized protein</fullName>
    </submittedName>
</protein>
<accession>A0ACC4BT22</accession>
<dbReference type="EMBL" id="RCHU02000008">
    <property type="protein sequence ID" value="KAL3581229.1"/>
    <property type="molecule type" value="Genomic_DNA"/>
</dbReference>
<evidence type="ECO:0000313" key="2">
    <source>
        <dbReference type="Proteomes" id="UP000309997"/>
    </source>
</evidence>
<name>A0ACC4BT22_POPAL</name>
<keyword evidence="2" id="KW-1185">Reference proteome</keyword>
<reference evidence="1 2" key="1">
    <citation type="journal article" date="2024" name="Plant Biotechnol. J.">
        <title>Genome and CRISPR/Cas9 system of a widespread forest tree (Populus alba) in the world.</title>
        <authorList>
            <person name="Liu Y.J."/>
            <person name="Jiang P.F."/>
            <person name="Han X.M."/>
            <person name="Li X.Y."/>
            <person name="Wang H.M."/>
            <person name="Wang Y.J."/>
            <person name="Wang X.X."/>
            <person name="Zeng Q.Y."/>
        </authorList>
    </citation>
    <scope>NUCLEOTIDE SEQUENCE [LARGE SCALE GENOMIC DNA]</scope>
    <source>
        <strain evidence="2">cv. PAL-ZL1</strain>
    </source>
</reference>
<dbReference type="Proteomes" id="UP000309997">
    <property type="component" value="Unassembled WGS sequence"/>
</dbReference>
<gene>
    <name evidence="1" type="ORF">D5086_015561</name>
</gene>
<organism evidence="1 2">
    <name type="scientific">Populus alba</name>
    <name type="common">White poplar</name>
    <dbReference type="NCBI Taxonomy" id="43335"/>
    <lineage>
        <taxon>Eukaryota</taxon>
        <taxon>Viridiplantae</taxon>
        <taxon>Streptophyta</taxon>
        <taxon>Embryophyta</taxon>
        <taxon>Tracheophyta</taxon>
        <taxon>Spermatophyta</taxon>
        <taxon>Magnoliopsida</taxon>
        <taxon>eudicotyledons</taxon>
        <taxon>Gunneridae</taxon>
        <taxon>Pentapetalae</taxon>
        <taxon>rosids</taxon>
        <taxon>fabids</taxon>
        <taxon>Malpighiales</taxon>
        <taxon>Salicaceae</taxon>
        <taxon>Saliceae</taxon>
        <taxon>Populus</taxon>
    </lineage>
</organism>
<proteinExistence type="predicted"/>
<sequence>MLPFQSGICSICITDRRKGALIFSWKCEEEEARVVNSRVVLCRQLHAFSVRAAVDANVFVGTAFLDVYARSGLIEESSCILKAVSFCVAHELMKRMPFVATASMWGSHLVSCRIHGNLELAEIAAKNLFEMEP</sequence>